<organism evidence="2 3">
    <name type="scientific">Actinocorallia herbida</name>
    <dbReference type="NCBI Taxonomy" id="58109"/>
    <lineage>
        <taxon>Bacteria</taxon>
        <taxon>Bacillati</taxon>
        <taxon>Actinomycetota</taxon>
        <taxon>Actinomycetes</taxon>
        <taxon>Streptosporangiales</taxon>
        <taxon>Thermomonosporaceae</taxon>
        <taxon>Actinocorallia</taxon>
    </lineage>
</organism>
<dbReference type="AlphaFoldDB" id="A0A3N1CVW2"/>
<dbReference type="OrthoDB" id="3375521at2"/>
<dbReference type="EMBL" id="RJKE01000001">
    <property type="protein sequence ID" value="ROO85431.1"/>
    <property type="molecule type" value="Genomic_DNA"/>
</dbReference>
<dbReference type="Proteomes" id="UP000272400">
    <property type="component" value="Unassembled WGS sequence"/>
</dbReference>
<dbReference type="RefSeq" id="WP_123664937.1">
    <property type="nucleotide sequence ID" value="NZ_RJKE01000001.1"/>
</dbReference>
<protein>
    <submittedName>
        <fullName evidence="2">Uncharacterized protein</fullName>
    </submittedName>
</protein>
<sequence>MHILDDPDVPHRVRALLAGARRYPAMPADRIRETGRAKAADGSVGPAPAEAVVAMIRFEERYGGLAYPLLNSNGIEYGLEWDATVHADGDGWSFPGISDGDWTWPLDVLIDGRTTMTLQGRRRVVNRDVAQRIEAHALLASVRRLPHATFRVRTAPEVAPVLAEAFLPPRDDAATGPADLWWSDGDTAVHLSLHGWWYGDDDWTANCFTRTAADLPAAVESWKRATAGADASDADWCTLCSRRLNSAEPCPDPPQQPIRFPGSPG</sequence>
<evidence type="ECO:0000313" key="2">
    <source>
        <dbReference type="EMBL" id="ROO85431.1"/>
    </source>
</evidence>
<reference evidence="2 3" key="1">
    <citation type="submission" date="2018-11" db="EMBL/GenBank/DDBJ databases">
        <title>Sequencing the genomes of 1000 actinobacteria strains.</title>
        <authorList>
            <person name="Klenk H.-P."/>
        </authorList>
    </citation>
    <scope>NUCLEOTIDE SEQUENCE [LARGE SCALE GENOMIC DNA]</scope>
    <source>
        <strain evidence="2 3">DSM 44254</strain>
    </source>
</reference>
<feature type="region of interest" description="Disordered" evidence="1">
    <location>
        <begin position="246"/>
        <end position="265"/>
    </location>
</feature>
<evidence type="ECO:0000256" key="1">
    <source>
        <dbReference type="SAM" id="MobiDB-lite"/>
    </source>
</evidence>
<gene>
    <name evidence="2" type="ORF">EDD29_2975</name>
</gene>
<proteinExistence type="predicted"/>
<accession>A0A3N1CVW2</accession>
<name>A0A3N1CVW2_9ACTN</name>
<evidence type="ECO:0000313" key="3">
    <source>
        <dbReference type="Proteomes" id="UP000272400"/>
    </source>
</evidence>
<keyword evidence="3" id="KW-1185">Reference proteome</keyword>
<comment type="caution">
    <text evidence="2">The sequence shown here is derived from an EMBL/GenBank/DDBJ whole genome shotgun (WGS) entry which is preliminary data.</text>
</comment>